<dbReference type="EMBL" id="JAGRRH010000015">
    <property type="protein sequence ID" value="KAG7355990.1"/>
    <property type="molecule type" value="Genomic_DNA"/>
</dbReference>
<feature type="transmembrane region" description="Helical" evidence="1">
    <location>
        <begin position="173"/>
        <end position="191"/>
    </location>
</feature>
<name>A0A9K3PQ71_9STRA</name>
<protein>
    <submittedName>
        <fullName evidence="2">PLAC8 family domain containing protein</fullName>
    </submittedName>
</protein>
<keyword evidence="1" id="KW-1133">Transmembrane helix</keyword>
<dbReference type="Proteomes" id="UP000693970">
    <property type="component" value="Unassembled WGS sequence"/>
</dbReference>
<evidence type="ECO:0000313" key="2">
    <source>
        <dbReference type="EMBL" id="KAG7355990.1"/>
    </source>
</evidence>
<reference evidence="2" key="1">
    <citation type="journal article" date="2021" name="Sci. Rep.">
        <title>Diploid genomic architecture of Nitzschia inconspicua, an elite biomass production diatom.</title>
        <authorList>
            <person name="Oliver A."/>
            <person name="Podell S."/>
            <person name="Pinowska A."/>
            <person name="Traller J.C."/>
            <person name="Smith S.R."/>
            <person name="McClure R."/>
            <person name="Beliaev A."/>
            <person name="Bohutskyi P."/>
            <person name="Hill E.A."/>
            <person name="Rabines A."/>
            <person name="Zheng H."/>
            <person name="Allen L.Z."/>
            <person name="Kuo A."/>
            <person name="Grigoriev I.V."/>
            <person name="Allen A.E."/>
            <person name="Hazlebeck D."/>
            <person name="Allen E.E."/>
        </authorList>
    </citation>
    <scope>NUCLEOTIDE SEQUENCE</scope>
    <source>
        <strain evidence="2">Hildebrandi</strain>
    </source>
</reference>
<feature type="transmembrane region" description="Helical" evidence="1">
    <location>
        <begin position="203"/>
        <end position="223"/>
    </location>
</feature>
<keyword evidence="1" id="KW-0472">Membrane</keyword>
<dbReference type="OrthoDB" id="44178at2759"/>
<comment type="caution">
    <text evidence="2">The sequence shown here is derived from an EMBL/GenBank/DDBJ whole genome shotgun (WGS) entry which is preliminary data.</text>
</comment>
<accession>A0A9K3PQ71</accession>
<dbReference type="NCBIfam" id="TIGR01571">
    <property type="entry name" value="A_thal_Cys_rich"/>
    <property type="match status" value="1"/>
</dbReference>
<keyword evidence="1" id="KW-0812">Transmembrane</keyword>
<reference evidence="2" key="2">
    <citation type="submission" date="2021-04" db="EMBL/GenBank/DDBJ databases">
        <authorList>
            <person name="Podell S."/>
        </authorList>
    </citation>
    <scope>NUCLEOTIDE SEQUENCE</scope>
    <source>
        <strain evidence="2">Hildebrandi</strain>
    </source>
</reference>
<organism evidence="2 3">
    <name type="scientific">Nitzschia inconspicua</name>
    <dbReference type="NCBI Taxonomy" id="303405"/>
    <lineage>
        <taxon>Eukaryota</taxon>
        <taxon>Sar</taxon>
        <taxon>Stramenopiles</taxon>
        <taxon>Ochrophyta</taxon>
        <taxon>Bacillariophyta</taxon>
        <taxon>Bacillariophyceae</taxon>
        <taxon>Bacillariophycidae</taxon>
        <taxon>Bacillariales</taxon>
        <taxon>Bacillariaceae</taxon>
        <taxon>Nitzschia</taxon>
    </lineage>
</organism>
<gene>
    <name evidence="2" type="ORF">IV203_000676</name>
</gene>
<dbReference type="InterPro" id="IPR006461">
    <property type="entry name" value="PLAC_motif_containing"/>
</dbReference>
<dbReference type="Pfam" id="PF04749">
    <property type="entry name" value="PLAC8"/>
    <property type="match status" value="1"/>
</dbReference>
<proteinExistence type="predicted"/>
<evidence type="ECO:0000313" key="3">
    <source>
        <dbReference type="Proteomes" id="UP000693970"/>
    </source>
</evidence>
<keyword evidence="3" id="KW-1185">Reference proteome</keyword>
<dbReference type="AlphaFoldDB" id="A0A9K3PQ71"/>
<sequence length="294" mass="32747">MSTPARITEADAFEKDQPFTSSTASNARFVEVIAPSTLEQGYTFDAIHDGQVFPVTVPPGGVKAGESFSVPFLPSTTRYSDDTIFYAEAIPIANEVAPLVSPRHSTTDALTSAAPLGRWKDGLCDCCAAGCCHPSCCNAIYCRQILMGQVLTRMQMTWCGNPSKSRSQSKHTFHILLWLTFGYWMISIIFHCDRDHNGHCDGFPYGFLGTVRIVWFLYTVVVMTKLRKAVRDRYRIPQTQCMGCEDCCCAVFCSCCTMAQLARQTADYERQRAYCCTDTGLAEEKYTLEEALIV</sequence>
<evidence type="ECO:0000256" key="1">
    <source>
        <dbReference type="SAM" id="Phobius"/>
    </source>
</evidence>